<keyword evidence="2" id="KW-0472">Membrane</keyword>
<gene>
    <name evidence="3" type="ORF">HA336_06535</name>
</gene>
<feature type="region of interest" description="Disordered" evidence="1">
    <location>
        <begin position="24"/>
        <end position="58"/>
    </location>
</feature>
<protein>
    <submittedName>
        <fullName evidence="3">Uncharacterized protein</fullName>
    </submittedName>
</protein>
<dbReference type="GeneID" id="1478280"/>
<feature type="compositionally biased region" description="Polar residues" evidence="1">
    <location>
        <begin position="225"/>
        <end position="243"/>
    </location>
</feature>
<comment type="caution">
    <text evidence="3">The sequence shown here is derived from an EMBL/GenBank/DDBJ whole genome shotgun (WGS) entry which is preliminary data.</text>
</comment>
<dbReference type="EMBL" id="DUJS01000004">
    <property type="protein sequence ID" value="HII70870.1"/>
    <property type="molecule type" value="Genomic_DNA"/>
</dbReference>
<name>A0A832TA38_9EURY</name>
<evidence type="ECO:0000256" key="2">
    <source>
        <dbReference type="SAM" id="Phobius"/>
    </source>
</evidence>
<sequence>MIKRILPCTVLAMIVCTAVGLQPAHSEKAPVPKPPKLEEKKEEEKKEEKERKESTLKPGKYKVAEADFKNGVVYLKPLYKPKPVIPVKVPPRVIRKLRPGTVVEVHQRGSSTVIRTASGTAEGSTVITRTESSSGTMGHTTSSSEALQTGSTSSSTSTPSHTSVGTSAGAGTYGNTTVNAKEKTVSSEGGKTAGSSKSKESKGKREKKEKNRSSKEKIKVKRPKSSGSSDLELQREASSGSSSGWAPYLVAIALVGAATGGMWLVKQRRSTTWEWE</sequence>
<feature type="compositionally biased region" description="Low complexity" evidence="1">
    <location>
        <begin position="186"/>
        <end position="196"/>
    </location>
</feature>
<evidence type="ECO:0000313" key="3">
    <source>
        <dbReference type="EMBL" id="HII70870.1"/>
    </source>
</evidence>
<keyword evidence="2" id="KW-1133">Transmembrane helix</keyword>
<dbReference type="AlphaFoldDB" id="A0A832TA38"/>
<organism evidence="3 4">
    <name type="scientific">Methanopyrus kandleri</name>
    <dbReference type="NCBI Taxonomy" id="2320"/>
    <lineage>
        <taxon>Archaea</taxon>
        <taxon>Methanobacteriati</taxon>
        <taxon>Methanobacteriota</taxon>
        <taxon>Methanomada group</taxon>
        <taxon>Methanopyri</taxon>
        <taxon>Methanopyrales</taxon>
        <taxon>Methanopyraceae</taxon>
        <taxon>Methanopyrus</taxon>
    </lineage>
</organism>
<feature type="compositionally biased region" description="Polar residues" evidence="1">
    <location>
        <begin position="113"/>
        <end position="129"/>
    </location>
</feature>
<feature type="transmembrane region" description="Helical" evidence="2">
    <location>
        <begin position="245"/>
        <end position="265"/>
    </location>
</feature>
<dbReference type="Proteomes" id="UP000619545">
    <property type="component" value="Unassembled WGS sequence"/>
</dbReference>
<dbReference type="RefSeq" id="WP_011020053.1">
    <property type="nucleotide sequence ID" value="NZ_DUJS01000004.1"/>
</dbReference>
<feature type="compositionally biased region" description="Low complexity" evidence="1">
    <location>
        <begin position="130"/>
        <end position="167"/>
    </location>
</feature>
<keyword evidence="2" id="KW-0812">Transmembrane</keyword>
<feature type="compositionally biased region" description="Basic and acidic residues" evidence="1">
    <location>
        <begin position="197"/>
        <end position="217"/>
    </location>
</feature>
<feature type="compositionally biased region" description="Basic and acidic residues" evidence="1">
    <location>
        <begin position="25"/>
        <end position="55"/>
    </location>
</feature>
<proteinExistence type="predicted"/>
<feature type="region of interest" description="Disordered" evidence="1">
    <location>
        <begin position="113"/>
        <end position="243"/>
    </location>
</feature>
<evidence type="ECO:0000256" key="1">
    <source>
        <dbReference type="SAM" id="MobiDB-lite"/>
    </source>
</evidence>
<accession>A0A832TA38</accession>
<reference evidence="3" key="1">
    <citation type="journal article" date="2020" name="bioRxiv">
        <title>A rank-normalized archaeal taxonomy based on genome phylogeny resolves widespread incomplete and uneven classifications.</title>
        <authorList>
            <person name="Rinke C."/>
            <person name="Chuvochina M."/>
            <person name="Mussig A.J."/>
            <person name="Chaumeil P.-A."/>
            <person name="Waite D.W."/>
            <person name="Whitman W.B."/>
            <person name="Parks D.H."/>
            <person name="Hugenholtz P."/>
        </authorList>
    </citation>
    <scope>NUCLEOTIDE SEQUENCE</scope>
    <source>
        <strain evidence="3">UBA8853</strain>
    </source>
</reference>
<evidence type="ECO:0000313" key="4">
    <source>
        <dbReference type="Proteomes" id="UP000619545"/>
    </source>
</evidence>